<proteinExistence type="predicted"/>
<evidence type="ECO:0000313" key="2">
    <source>
        <dbReference type="Proteomes" id="UP000585437"/>
    </source>
</evidence>
<gene>
    <name evidence="1" type="ORF">F4695_002819</name>
</gene>
<organism evidence="1 2">
    <name type="scientific">Rhizobium soli</name>
    <dbReference type="NCBI Taxonomy" id="424798"/>
    <lineage>
        <taxon>Bacteria</taxon>
        <taxon>Pseudomonadati</taxon>
        <taxon>Pseudomonadota</taxon>
        <taxon>Alphaproteobacteria</taxon>
        <taxon>Hyphomicrobiales</taxon>
        <taxon>Rhizobiaceae</taxon>
        <taxon>Rhizobium/Agrobacterium group</taxon>
        <taxon>Rhizobium</taxon>
    </lineage>
</organism>
<comment type="caution">
    <text evidence="1">The sequence shown here is derived from an EMBL/GenBank/DDBJ whole genome shotgun (WGS) entry which is preliminary data.</text>
</comment>
<accession>A0A7X0JKT6</accession>
<dbReference type="AlphaFoldDB" id="A0A7X0JKT6"/>
<dbReference type="EMBL" id="JACHBU010000005">
    <property type="protein sequence ID" value="MBB6509451.1"/>
    <property type="molecule type" value="Genomic_DNA"/>
</dbReference>
<keyword evidence="2" id="KW-1185">Reference proteome</keyword>
<dbReference type="RefSeq" id="WP_062456991.1">
    <property type="nucleotide sequence ID" value="NZ_JACHBU010000005.1"/>
</dbReference>
<name>A0A7X0JKT6_9HYPH</name>
<evidence type="ECO:0000313" key="1">
    <source>
        <dbReference type="EMBL" id="MBB6509451.1"/>
    </source>
</evidence>
<protein>
    <submittedName>
        <fullName evidence="1">Uncharacterized protein</fullName>
    </submittedName>
</protein>
<sequence length="94" mass="10198">MGMNENSIGFVANATKSKARGIALNPLHEAAMRLAGMGMAGMNLSSRSREKTKDLVTLLLSHGARAWRQSQPPAQIHLHVGLRAGRASVRLRLR</sequence>
<reference evidence="1 2" key="1">
    <citation type="submission" date="2020-08" db="EMBL/GenBank/DDBJ databases">
        <title>The Agave Microbiome: Exploring the role of microbial communities in plant adaptations to desert environments.</title>
        <authorList>
            <person name="Partida-Martinez L.P."/>
        </authorList>
    </citation>
    <scope>NUCLEOTIDE SEQUENCE [LARGE SCALE GENOMIC DNA]</scope>
    <source>
        <strain evidence="1 2">AS3.12</strain>
    </source>
</reference>
<dbReference type="Proteomes" id="UP000585437">
    <property type="component" value="Unassembled WGS sequence"/>
</dbReference>